<keyword evidence="4 8" id="KW-1133">Transmembrane helix</keyword>
<keyword evidence="6" id="KW-0675">Receptor</keyword>
<evidence type="ECO:0000256" key="3">
    <source>
        <dbReference type="ARBA" id="ARBA00022692"/>
    </source>
</evidence>
<keyword evidence="2" id="KW-1003">Cell membrane</keyword>
<keyword evidence="7" id="KW-0325">Glycoprotein</keyword>
<evidence type="ECO:0000256" key="5">
    <source>
        <dbReference type="ARBA" id="ARBA00023136"/>
    </source>
</evidence>
<dbReference type="OrthoDB" id="6614738at2759"/>
<dbReference type="PANTHER" id="PTHR42643">
    <property type="entry name" value="IONOTROPIC RECEPTOR 20A-RELATED"/>
    <property type="match status" value="1"/>
</dbReference>
<dbReference type="InterPro" id="IPR052192">
    <property type="entry name" value="Insect_Ionotropic_Sensory_Rcpt"/>
</dbReference>
<sequence>MREAFKPFWIEVAKYANFKIELTSKWEKDTNIEIMDGHLTLSNQDRSITSVFWSMNVGLVITKGERYTQYEKSILPFDEITWILLIFTLSTAFFTIFFLNLMNKNAQNTVFGEDVNVQSLNVISTFFGIPQAKMPKKSFTRFILIIFMVFCFIIRTVYQGVLFDLINTDKHKPHAKTIAEVFEKNYKVLGHKTYEGQKFKESIKPEWREKIDETSIIPYRSGYEKLCHYLEKDESNIAIVMHEPLDMFAEFFCKIKLLKIKESVFNIPQGFGMASNHYLYPVIEKFIPRMFEAGIMKYLYDIWLHWRFLKEHFYENNESKALTIKDLGYGFNIWLITCATAIIVFFMEIIVWKFEIWKEKRNEKLKSIQNENIKKKIDKNLSELERISCEQEQNNQ</sequence>
<proteinExistence type="predicted"/>
<evidence type="ECO:0000313" key="9">
    <source>
        <dbReference type="EMBL" id="KAG5667052.1"/>
    </source>
</evidence>
<dbReference type="Gene3D" id="1.10.287.70">
    <property type="match status" value="1"/>
</dbReference>
<comment type="subcellular location">
    <subcellularLocation>
        <location evidence="1">Cell membrane</location>
        <topology evidence="1">Multi-pass membrane protein</topology>
    </subcellularLocation>
</comment>
<evidence type="ECO:0000256" key="4">
    <source>
        <dbReference type="ARBA" id="ARBA00022989"/>
    </source>
</evidence>
<reference evidence="9" key="1">
    <citation type="submission" date="2021-03" db="EMBL/GenBank/DDBJ databases">
        <title>Chromosome level genome of the anhydrobiotic midge Polypedilum vanderplanki.</title>
        <authorList>
            <person name="Yoshida Y."/>
            <person name="Kikawada T."/>
            <person name="Gusev O."/>
        </authorList>
    </citation>
    <scope>NUCLEOTIDE SEQUENCE</scope>
    <source>
        <strain evidence="9">NIAS01</strain>
        <tissue evidence="9">Whole body or cell culture</tissue>
    </source>
</reference>
<feature type="transmembrane region" description="Helical" evidence="8">
    <location>
        <begin position="331"/>
        <end position="352"/>
    </location>
</feature>
<keyword evidence="5 8" id="KW-0472">Membrane</keyword>
<evidence type="ECO:0000313" key="10">
    <source>
        <dbReference type="Proteomes" id="UP001107558"/>
    </source>
</evidence>
<evidence type="ECO:0000256" key="8">
    <source>
        <dbReference type="SAM" id="Phobius"/>
    </source>
</evidence>
<protein>
    <recommendedName>
        <fullName evidence="11">Ionotropic glutamate receptor C-terminal domain-containing protein</fullName>
    </recommendedName>
</protein>
<dbReference type="EMBL" id="JADBJN010000004">
    <property type="protein sequence ID" value="KAG5667052.1"/>
    <property type="molecule type" value="Genomic_DNA"/>
</dbReference>
<organism evidence="9 10">
    <name type="scientific">Polypedilum vanderplanki</name>
    <name type="common">Sleeping chironomid midge</name>
    <dbReference type="NCBI Taxonomy" id="319348"/>
    <lineage>
        <taxon>Eukaryota</taxon>
        <taxon>Metazoa</taxon>
        <taxon>Ecdysozoa</taxon>
        <taxon>Arthropoda</taxon>
        <taxon>Hexapoda</taxon>
        <taxon>Insecta</taxon>
        <taxon>Pterygota</taxon>
        <taxon>Neoptera</taxon>
        <taxon>Endopterygota</taxon>
        <taxon>Diptera</taxon>
        <taxon>Nematocera</taxon>
        <taxon>Chironomoidea</taxon>
        <taxon>Chironomidae</taxon>
        <taxon>Chironominae</taxon>
        <taxon>Polypedilum</taxon>
        <taxon>Polypedilum</taxon>
    </lineage>
</organism>
<dbReference type="SUPFAM" id="SSF53850">
    <property type="entry name" value="Periplasmic binding protein-like II"/>
    <property type="match status" value="1"/>
</dbReference>
<dbReference type="Proteomes" id="UP001107558">
    <property type="component" value="Chromosome 4"/>
</dbReference>
<feature type="transmembrane region" description="Helical" evidence="8">
    <location>
        <begin position="80"/>
        <end position="101"/>
    </location>
</feature>
<accession>A0A9J6BB43</accession>
<name>A0A9J6BB43_POLVA</name>
<dbReference type="GO" id="GO:0005886">
    <property type="term" value="C:plasma membrane"/>
    <property type="evidence" value="ECO:0007669"/>
    <property type="project" value="UniProtKB-SubCell"/>
</dbReference>
<evidence type="ECO:0008006" key="11">
    <source>
        <dbReference type="Google" id="ProtNLM"/>
    </source>
</evidence>
<evidence type="ECO:0000256" key="6">
    <source>
        <dbReference type="ARBA" id="ARBA00023170"/>
    </source>
</evidence>
<evidence type="ECO:0000256" key="7">
    <source>
        <dbReference type="ARBA" id="ARBA00023180"/>
    </source>
</evidence>
<evidence type="ECO:0000256" key="2">
    <source>
        <dbReference type="ARBA" id="ARBA00022475"/>
    </source>
</evidence>
<dbReference type="AlphaFoldDB" id="A0A9J6BB43"/>
<feature type="transmembrane region" description="Helical" evidence="8">
    <location>
        <begin position="139"/>
        <end position="158"/>
    </location>
</feature>
<comment type="caution">
    <text evidence="9">The sequence shown here is derived from an EMBL/GenBank/DDBJ whole genome shotgun (WGS) entry which is preliminary data.</text>
</comment>
<dbReference type="PANTHER" id="PTHR42643:SF30">
    <property type="entry name" value="IONOTROPIC RECEPTOR 40A-RELATED"/>
    <property type="match status" value="1"/>
</dbReference>
<evidence type="ECO:0000256" key="1">
    <source>
        <dbReference type="ARBA" id="ARBA00004651"/>
    </source>
</evidence>
<keyword evidence="3 8" id="KW-0812">Transmembrane</keyword>
<gene>
    <name evidence="9" type="ORF">PVAND_015052</name>
</gene>
<keyword evidence="10" id="KW-1185">Reference proteome</keyword>